<keyword evidence="3" id="KW-1185">Reference proteome</keyword>
<dbReference type="AlphaFoldDB" id="A0AAD5GVF5"/>
<dbReference type="PANTHER" id="PTHR12064">
    <property type="entry name" value="METAL TRANSPORTER CNNM"/>
    <property type="match status" value="1"/>
</dbReference>
<dbReference type="Proteomes" id="UP001206925">
    <property type="component" value="Unassembled WGS sequence"/>
</dbReference>
<keyword evidence="1" id="KW-0472">Membrane</keyword>
<evidence type="ECO:0000256" key="1">
    <source>
        <dbReference type="SAM" id="Phobius"/>
    </source>
</evidence>
<keyword evidence="1" id="KW-1133">Transmembrane helix</keyword>
<dbReference type="GO" id="GO:0005737">
    <property type="term" value="C:cytoplasm"/>
    <property type="evidence" value="ECO:0007669"/>
    <property type="project" value="TreeGrafter"/>
</dbReference>
<keyword evidence="1" id="KW-0812">Transmembrane</keyword>
<proteinExistence type="predicted"/>
<accession>A0AAD5GVF5</accession>
<dbReference type="EMBL" id="JAMZMK010005512">
    <property type="protein sequence ID" value="KAI7753193.1"/>
    <property type="molecule type" value="Genomic_DNA"/>
</dbReference>
<reference evidence="2" key="1">
    <citation type="submission" date="2022-06" db="EMBL/GenBank/DDBJ databases">
        <title>Uncovering the hologenomic basis of an extraordinary plant invasion.</title>
        <authorList>
            <person name="Bieker V.C."/>
            <person name="Martin M.D."/>
            <person name="Gilbert T."/>
            <person name="Hodgins K."/>
            <person name="Battlay P."/>
            <person name="Petersen B."/>
            <person name="Wilson J."/>
        </authorList>
    </citation>
    <scope>NUCLEOTIDE SEQUENCE</scope>
    <source>
        <strain evidence="2">AA19_3_7</strain>
        <tissue evidence="2">Leaf</tissue>
    </source>
</reference>
<comment type="caution">
    <text evidence="2">The sequence shown here is derived from an EMBL/GenBank/DDBJ whole genome shotgun (WGS) entry which is preliminary data.</text>
</comment>
<feature type="transmembrane region" description="Helical" evidence="1">
    <location>
        <begin position="81"/>
        <end position="111"/>
    </location>
</feature>
<dbReference type="GO" id="GO:0010960">
    <property type="term" value="P:magnesium ion homeostasis"/>
    <property type="evidence" value="ECO:0007669"/>
    <property type="project" value="InterPro"/>
</dbReference>
<gene>
    <name evidence="2" type="ORF">M8C21_017160</name>
</gene>
<evidence type="ECO:0000313" key="3">
    <source>
        <dbReference type="Proteomes" id="UP001206925"/>
    </source>
</evidence>
<dbReference type="GO" id="GO:0030026">
    <property type="term" value="P:intracellular manganese ion homeostasis"/>
    <property type="evidence" value="ECO:0007669"/>
    <property type="project" value="TreeGrafter"/>
</dbReference>
<dbReference type="InterPro" id="IPR045095">
    <property type="entry name" value="ACDP"/>
</dbReference>
<sequence>MVVVAERGLLQRVDDKGGGWWLMTKVMAEWICGDDDEDDGGRGVFAEGFDRGGGRLKMVLLWRQREIIDEMADVTCCESQFFLYLMVIVGLVAFAGLMAGLMLGLMSLGLVDLEVLSGRSGFEDVCKFEDPVRLCVHV</sequence>
<dbReference type="PANTHER" id="PTHR12064:SF76">
    <property type="entry name" value="CNNM TRANSMEMBRANE DOMAIN-CONTAINING PROTEIN"/>
    <property type="match status" value="1"/>
</dbReference>
<evidence type="ECO:0000313" key="2">
    <source>
        <dbReference type="EMBL" id="KAI7753193.1"/>
    </source>
</evidence>
<organism evidence="2 3">
    <name type="scientific">Ambrosia artemisiifolia</name>
    <name type="common">Common ragweed</name>
    <dbReference type="NCBI Taxonomy" id="4212"/>
    <lineage>
        <taxon>Eukaryota</taxon>
        <taxon>Viridiplantae</taxon>
        <taxon>Streptophyta</taxon>
        <taxon>Embryophyta</taxon>
        <taxon>Tracheophyta</taxon>
        <taxon>Spermatophyta</taxon>
        <taxon>Magnoliopsida</taxon>
        <taxon>eudicotyledons</taxon>
        <taxon>Gunneridae</taxon>
        <taxon>Pentapetalae</taxon>
        <taxon>asterids</taxon>
        <taxon>campanulids</taxon>
        <taxon>Asterales</taxon>
        <taxon>Asteraceae</taxon>
        <taxon>Asteroideae</taxon>
        <taxon>Heliantheae alliance</taxon>
        <taxon>Heliantheae</taxon>
        <taxon>Ambrosia</taxon>
    </lineage>
</organism>
<name>A0AAD5GVF5_AMBAR</name>
<protein>
    <submittedName>
        <fullName evidence="2">Uncharacterized protein</fullName>
    </submittedName>
</protein>